<dbReference type="InterPro" id="IPR003377">
    <property type="entry name" value="Cornichon"/>
</dbReference>
<keyword evidence="5 6" id="KW-0472">Membrane</keyword>
<gene>
    <name evidence="7" type="ORF">F3Y22_tig00110528pilonHSYRG00325</name>
</gene>
<keyword evidence="3 6" id="KW-0812">Transmembrane</keyword>
<accession>A0A6A3AAV7</accession>
<proteinExistence type="inferred from homology"/>
<sequence length="163" mass="19252">MAWDLIFWVLCFFINIALLASSFYQLLSLSDLEADHLNPFEATTRINSIVLPDFLLQAFLCLSFLLTWHWFMFLFTLPITAYHLMLYLNRKHLLDVTEIFRDLNTEKKYRFVKLAVYLLLFTVVLFRLVISASTLYTMKSMFIHIDFWGSTVGGICKLVIRIF</sequence>
<feature type="transmembrane region" description="Helical" evidence="6">
    <location>
        <begin position="111"/>
        <end position="130"/>
    </location>
</feature>
<comment type="similarity">
    <text evidence="2">Belongs to the cornichon family.</text>
</comment>
<feature type="transmembrane region" description="Helical" evidence="6">
    <location>
        <begin position="142"/>
        <end position="160"/>
    </location>
</feature>
<dbReference type="GO" id="GO:0016020">
    <property type="term" value="C:membrane"/>
    <property type="evidence" value="ECO:0007669"/>
    <property type="project" value="UniProtKB-SubCell"/>
</dbReference>
<reference evidence="7" key="1">
    <citation type="submission" date="2019-09" db="EMBL/GenBank/DDBJ databases">
        <title>Draft genome information of white flower Hibiscus syriacus.</title>
        <authorList>
            <person name="Kim Y.-M."/>
        </authorList>
    </citation>
    <scope>NUCLEOTIDE SEQUENCE [LARGE SCALE GENOMIC DNA]</scope>
    <source>
        <strain evidence="7">YM2019G1</strain>
    </source>
</reference>
<evidence type="ECO:0000256" key="6">
    <source>
        <dbReference type="SAM" id="Phobius"/>
    </source>
</evidence>
<feature type="transmembrane region" description="Helical" evidence="6">
    <location>
        <begin position="72"/>
        <end position="90"/>
    </location>
</feature>
<feature type="transmembrane region" description="Helical" evidence="6">
    <location>
        <begin position="6"/>
        <end position="27"/>
    </location>
</feature>
<evidence type="ECO:0000256" key="4">
    <source>
        <dbReference type="ARBA" id="ARBA00022989"/>
    </source>
</evidence>
<dbReference type="Pfam" id="PF03311">
    <property type="entry name" value="Cornichon"/>
    <property type="match status" value="1"/>
</dbReference>
<dbReference type="GO" id="GO:0016192">
    <property type="term" value="P:vesicle-mediated transport"/>
    <property type="evidence" value="ECO:0007669"/>
    <property type="project" value="InterPro"/>
</dbReference>
<evidence type="ECO:0000256" key="3">
    <source>
        <dbReference type="ARBA" id="ARBA00022692"/>
    </source>
</evidence>
<name>A0A6A3AAV7_HIBSY</name>
<keyword evidence="4 6" id="KW-1133">Transmembrane helix</keyword>
<organism evidence="7 8">
    <name type="scientific">Hibiscus syriacus</name>
    <name type="common">Rose of Sharon</name>
    <dbReference type="NCBI Taxonomy" id="106335"/>
    <lineage>
        <taxon>Eukaryota</taxon>
        <taxon>Viridiplantae</taxon>
        <taxon>Streptophyta</taxon>
        <taxon>Embryophyta</taxon>
        <taxon>Tracheophyta</taxon>
        <taxon>Spermatophyta</taxon>
        <taxon>Magnoliopsida</taxon>
        <taxon>eudicotyledons</taxon>
        <taxon>Gunneridae</taxon>
        <taxon>Pentapetalae</taxon>
        <taxon>rosids</taxon>
        <taxon>malvids</taxon>
        <taxon>Malvales</taxon>
        <taxon>Malvaceae</taxon>
        <taxon>Malvoideae</taxon>
        <taxon>Hibiscus</taxon>
    </lineage>
</organism>
<dbReference type="SMART" id="SM01398">
    <property type="entry name" value="Cornichon"/>
    <property type="match status" value="1"/>
</dbReference>
<dbReference type="PANTHER" id="PTHR12290">
    <property type="entry name" value="CORNICHON-RELATED"/>
    <property type="match status" value="1"/>
</dbReference>
<evidence type="ECO:0000256" key="2">
    <source>
        <dbReference type="ARBA" id="ARBA00010095"/>
    </source>
</evidence>
<comment type="subcellular location">
    <subcellularLocation>
        <location evidence="1">Membrane</location>
        <topology evidence="1">Multi-pass membrane protein</topology>
    </subcellularLocation>
</comment>
<dbReference type="Proteomes" id="UP000436088">
    <property type="component" value="Unassembled WGS sequence"/>
</dbReference>
<protein>
    <submittedName>
        <fullName evidence="7">Protein cornichon-like protein 1</fullName>
    </submittedName>
</protein>
<dbReference type="EMBL" id="VEPZ02001019">
    <property type="protein sequence ID" value="KAE8701661.1"/>
    <property type="molecule type" value="Genomic_DNA"/>
</dbReference>
<dbReference type="AlphaFoldDB" id="A0A6A3AAV7"/>
<evidence type="ECO:0000256" key="5">
    <source>
        <dbReference type="ARBA" id="ARBA00023136"/>
    </source>
</evidence>
<evidence type="ECO:0000313" key="8">
    <source>
        <dbReference type="Proteomes" id="UP000436088"/>
    </source>
</evidence>
<evidence type="ECO:0000256" key="1">
    <source>
        <dbReference type="ARBA" id="ARBA00004141"/>
    </source>
</evidence>
<comment type="caution">
    <text evidence="7">The sequence shown here is derived from an EMBL/GenBank/DDBJ whole genome shotgun (WGS) entry which is preliminary data.</text>
</comment>
<evidence type="ECO:0000313" key="7">
    <source>
        <dbReference type="EMBL" id="KAE8701661.1"/>
    </source>
</evidence>
<keyword evidence="8" id="KW-1185">Reference proteome</keyword>
<dbReference type="OrthoDB" id="434393at2759"/>